<protein>
    <submittedName>
        <fullName evidence="2">Uncharacterized protein</fullName>
    </submittedName>
</protein>
<sequence>MKWLGFFPQGREGRTLLVQVKRSGVSQQAPQDQASHSPTVTLPMPWPSNSGPSGWWIASALNNKYSPFGRVLTQLSPKDIDYGPVGLGALARVGSKNEIRLEHSFLGKQINL</sequence>
<gene>
    <name evidence="2" type="ORF">SAY87_016573</name>
</gene>
<reference evidence="2 3" key="1">
    <citation type="journal article" date="2023" name="Hortic Res">
        <title>Pangenome of water caltrop reveals structural variations and asymmetric subgenome divergence after allopolyploidization.</title>
        <authorList>
            <person name="Zhang X."/>
            <person name="Chen Y."/>
            <person name="Wang L."/>
            <person name="Yuan Y."/>
            <person name="Fang M."/>
            <person name="Shi L."/>
            <person name="Lu R."/>
            <person name="Comes H.P."/>
            <person name="Ma Y."/>
            <person name="Chen Y."/>
            <person name="Huang G."/>
            <person name="Zhou Y."/>
            <person name="Zheng Z."/>
            <person name="Qiu Y."/>
        </authorList>
    </citation>
    <scope>NUCLEOTIDE SEQUENCE [LARGE SCALE GENOMIC DNA]</scope>
    <source>
        <tissue evidence="2">Roots</tissue>
    </source>
</reference>
<keyword evidence="3" id="KW-1185">Reference proteome</keyword>
<proteinExistence type="predicted"/>
<comment type="caution">
    <text evidence="2">The sequence shown here is derived from an EMBL/GenBank/DDBJ whole genome shotgun (WGS) entry which is preliminary data.</text>
</comment>
<dbReference type="AlphaFoldDB" id="A0AAN7QVH4"/>
<evidence type="ECO:0000256" key="1">
    <source>
        <dbReference type="SAM" id="MobiDB-lite"/>
    </source>
</evidence>
<dbReference type="Proteomes" id="UP001345219">
    <property type="component" value="Chromosome 13"/>
</dbReference>
<evidence type="ECO:0000313" key="2">
    <source>
        <dbReference type="EMBL" id="KAK4780467.1"/>
    </source>
</evidence>
<name>A0AAN7QVH4_9MYRT</name>
<feature type="compositionally biased region" description="Polar residues" evidence="1">
    <location>
        <begin position="24"/>
        <end position="40"/>
    </location>
</feature>
<accession>A0AAN7QVH4</accession>
<dbReference type="EMBL" id="JAXIOK010000001">
    <property type="protein sequence ID" value="KAK4780467.1"/>
    <property type="molecule type" value="Genomic_DNA"/>
</dbReference>
<organism evidence="2 3">
    <name type="scientific">Trapa incisa</name>
    <dbReference type="NCBI Taxonomy" id="236973"/>
    <lineage>
        <taxon>Eukaryota</taxon>
        <taxon>Viridiplantae</taxon>
        <taxon>Streptophyta</taxon>
        <taxon>Embryophyta</taxon>
        <taxon>Tracheophyta</taxon>
        <taxon>Spermatophyta</taxon>
        <taxon>Magnoliopsida</taxon>
        <taxon>eudicotyledons</taxon>
        <taxon>Gunneridae</taxon>
        <taxon>Pentapetalae</taxon>
        <taxon>rosids</taxon>
        <taxon>malvids</taxon>
        <taxon>Myrtales</taxon>
        <taxon>Lythraceae</taxon>
        <taxon>Trapa</taxon>
    </lineage>
</organism>
<evidence type="ECO:0000313" key="3">
    <source>
        <dbReference type="Proteomes" id="UP001345219"/>
    </source>
</evidence>
<feature type="region of interest" description="Disordered" evidence="1">
    <location>
        <begin position="22"/>
        <end position="46"/>
    </location>
</feature>